<evidence type="ECO:0000313" key="2">
    <source>
        <dbReference type="Proteomes" id="UP000186744"/>
    </source>
</evidence>
<evidence type="ECO:0000313" key="1">
    <source>
        <dbReference type="EMBL" id="SIS83046.1"/>
    </source>
</evidence>
<proteinExistence type="predicted"/>
<accession>A0A1N7MAB1</accession>
<protein>
    <submittedName>
        <fullName evidence="1">Uncharacterized protein</fullName>
    </submittedName>
</protein>
<dbReference type="AlphaFoldDB" id="A0A1N7MAB1"/>
<dbReference type="STRING" id="373668.SAMN05421786_102414"/>
<name>A0A1N7MAB1_9FLAO</name>
<keyword evidence="2" id="KW-1185">Reference proteome</keyword>
<dbReference type="RefSeq" id="WP_076551501.1">
    <property type="nucleotide sequence ID" value="NZ_FTOL01000002.1"/>
</dbReference>
<reference evidence="2" key="1">
    <citation type="submission" date="2017-01" db="EMBL/GenBank/DDBJ databases">
        <authorList>
            <person name="Varghese N."/>
            <person name="Submissions S."/>
        </authorList>
    </citation>
    <scope>NUCLEOTIDE SEQUENCE [LARGE SCALE GENOMIC DNA]</scope>
    <source>
        <strain evidence="2">DSM 18017</strain>
    </source>
</reference>
<sequence length="76" mass="9022">MKKMKESSKSIYIQLELNFNSVDKTMIISKNVKENISFQCSSFRGEIINLTDKIKEIEKLREKEIIDYILTNSKRF</sequence>
<dbReference type="EMBL" id="FTOL01000002">
    <property type="protein sequence ID" value="SIS83046.1"/>
    <property type="molecule type" value="Genomic_DNA"/>
</dbReference>
<organism evidence="1 2">
    <name type="scientific">Chryseobacterium ureilyticum</name>
    <dbReference type="NCBI Taxonomy" id="373668"/>
    <lineage>
        <taxon>Bacteria</taxon>
        <taxon>Pseudomonadati</taxon>
        <taxon>Bacteroidota</taxon>
        <taxon>Flavobacteriia</taxon>
        <taxon>Flavobacteriales</taxon>
        <taxon>Weeksellaceae</taxon>
        <taxon>Chryseobacterium group</taxon>
        <taxon>Chryseobacterium</taxon>
    </lineage>
</organism>
<dbReference type="Proteomes" id="UP000186744">
    <property type="component" value="Unassembled WGS sequence"/>
</dbReference>
<gene>
    <name evidence="1" type="ORF">SAMN05421786_102414</name>
</gene>